<dbReference type="EMBL" id="MSCT01000010">
    <property type="protein sequence ID" value="OLF53997.1"/>
    <property type="molecule type" value="Genomic_DNA"/>
</dbReference>
<dbReference type="InterPro" id="IPR021352">
    <property type="entry name" value="DUF2971"/>
</dbReference>
<evidence type="ECO:0008006" key="3">
    <source>
        <dbReference type="Google" id="ProtNLM"/>
    </source>
</evidence>
<sequence>MMDKFLYRFRPAARLLGGKDDQGVEQPGELENLEIYFAAPEQLNDPLEGYREVFWAGDTLLWKNLLKHYLLLLALKSWELMLLGDGERYSNALKVHARVSRLEPTCATCFAEMLEKLFADSVIQSYIAALSKDQRRCYQPELIHHLVRLHPIFLSVVFQVNKDTWIGSLRYEPMAENADEKNARYSTELARIALEDTDEKRFSYYREAALDKAMFDIMMGNVGHRFFSGEKAVGMNSLIREFPHGFVKALDELMYPRWYVACFMDECRNSSIWGSYGGNHKAICLKFKVDSHQAGHSLKLKMPKESLDDRLVYDFKNMPFQEVSYSREFSHVDFFRTMGNTSPEALLEDWHFDSNLFSFSSSFEWLFSEDRQATARHFEKFNAILTSKLSHWESEKEFRIVLKSNMDLRDGAKRKVRYKFKSLDGLIFGIATPVADKIRAIEVVKALCDKHKRKTFNFYQAYYDPASKAIGYDLLDVLGFPRTLT</sequence>
<name>A0A1Q8EQC1_9PSED</name>
<evidence type="ECO:0000313" key="2">
    <source>
        <dbReference type="Proteomes" id="UP000185578"/>
    </source>
</evidence>
<accession>A0A1Q8EQC1</accession>
<reference evidence="1 2" key="1">
    <citation type="submission" date="2016-12" db="EMBL/GenBank/DDBJ databases">
        <authorList>
            <person name="Song W.-J."/>
            <person name="Kurnit D.M."/>
        </authorList>
    </citation>
    <scope>NUCLEOTIDE SEQUENCE [LARGE SCALE GENOMIC DNA]</scope>
    <source>
        <strain evidence="1 2">PCL1601</strain>
    </source>
</reference>
<evidence type="ECO:0000313" key="1">
    <source>
        <dbReference type="EMBL" id="OLF53997.1"/>
    </source>
</evidence>
<dbReference type="RefSeq" id="WP_075119543.1">
    <property type="nucleotide sequence ID" value="NZ_MSCT01000010.1"/>
</dbReference>
<organism evidence="1 2">
    <name type="scientific">Pseudomonas chlororaphis</name>
    <dbReference type="NCBI Taxonomy" id="587753"/>
    <lineage>
        <taxon>Bacteria</taxon>
        <taxon>Pseudomonadati</taxon>
        <taxon>Pseudomonadota</taxon>
        <taxon>Gammaproteobacteria</taxon>
        <taxon>Pseudomonadales</taxon>
        <taxon>Pseudomonadaceae</taxon>
        <taxon>Pseudomonas</taxon>
    </lineage>
</organism>
<gene>
    <name evidence="1" type="ORF">BTN82_13135</name>
</gene>
<comment type="caution">
    <text evidence="1">The sequence shown here is derived from an EMBL/GenBank/DDBJ whole genome shotgun (WGS) entry which is preliminary data.</text>
</comment>
<protein>
    <recommendedName>
        <fullName evidence="3">DUF2971 domain-containing protein</fullName>
    </recommendedName>
</protein>
<dbReference type="Pfam" id="PF11185">
    <property type="entry name" value="DUF2971"/>
    <property type="match status" value="1"/>
</dbReference>
<proteinExistence type="predicted"/>
<dbReference type="AlphaFoldDB" id="A0A1Q8EQC1"/>
<dbReference type="Proteomes" id="UP000185578">
    <property type="component" value="Unassembled WGS sequence"/>
</dbReference>